<dbReference type="KEGG" id="mew:MSWAN_0515"/>
<dbReference type="HOGENOM" id="CLU_563393_0_0_2"/>
<dbReference type="PANTHER" id="PTHR43734">
    <property type="entry name" value="PHYTOENE DESATURASE"/>
    <property type="match status" value="1"/>
</dbReference>
<protein>
    <submittedName>
        <fullName evidence="2">Fumarate reductase/succinate dehydrogenase flavoprotein domain protein</fullName>
    </submittedName>
</protein>
<accession>F6D519</accession>
<dbReference type="AlphaFoldDB" id="F6D519"/>
<name>F6D519_METPW</name>
<dbReference type="Pfam" id="PF13450">
    <property type="entry name" value="NAD_binding_8"/>
    <property type="match status" value="1"/>
</dbReference>
<dbReference type="Gene3D" id="3.90.660.50">
    <property type="match status" value="1"/>
</dbReference>
<evidence type="ECO:0000313" key="2">
    <source>
        <dbReference type="EMBL" id="AEG17554.1"/>
    </source>
</evidence>
<dbReference type="EMBL" id="CP002772">
    <property type="protein sequence ID" value="AEG17554.1"/>
    <property type="molecule type" value="Genomic_DNA"/>
</dbReference>
<keyword evidence="3" id="KW-1185">Reference proteome</keyword>
<dbReference type="InterPro" id="IPR036188">
    <property type="entry name" value="FAD/NAD-bd_sf"/>
</dbReference>
<dbReference type="Proteomes" id="UP000009231">
    <property type="component" value="Chromosome"/>
</dbReference>
<dbReference type="eggNOG" id="arCOG01524">
    <property type="taxonomic scope" value="Archaea"/>
</dbReference>
<dbReference type="RefSeq" id="WP_013825056.1">
    <property type="nucleotide sequence ID" value="NC_015574.1"/>
</dbReference>
<dbReference type="SUPFAM" id="SSF51905">
    <property type="entry name" value="FAD/NAD(P)-binding domain"/>
    <property type="match status" value="1"/>
</dbReference>
<organism evidence="2 3">
    <name type="scientific">Methanobacterium paludis (strain DSM 25820 / JCM 18151 / SWAN1)</name>
    <dbReference type="NCBI Taxonomy" id="868131"/>
    <lineage>
        <taxon>Archaea</taxon>
        <taxon>Methanobacteriati</taxon>
        <taxon>Methanobacteriota</taxon>
        <taxon>Methanomada group</taxon>
        <taxon>Methanobacteria</taxon>
        <taxon>Methanobacteriales</taxon>
        <taxon>Methanobacteriaceae</taxon>
        <taxon>Methanobacterium</taxon>
    </lineage>
</organism>
<dbReference type="Pfam" id="PF01593">
    <property type="entry name" value="Amino_oxidase"/>
    <property type="match status" value="1"/>
</dbReference>
<feature type="domain" description="Amine oxidase" evidence="1">
    <location>
        <begin position="212"/>
        <end position="359"/>
    </location>
</feature>
<dbReference type="InterPro" id="IPR002937">
    <property type="entry name" value="Amino_oxidase"/>
</dbReference>
<dbReference type="GeneID" id="10668002"/>
<reference evidence="2 3" key="1">
    <citation type="journal article" date="2014" name="Int. J. Syst. Evol. Microbiol.">
        <title>Methanobacterium paludis sp. nov. and a novel strain of Methanobacterium lacus isolated from northern peatlands.</title>
        <authorList>
            <person name="Cadillo-Quiroz H."/>
            <person name="Brauer S.L."/>
            <person name="Goodson N."/>
            <person name="Yavitt J.B."/>
            <person name="Zinder S.H."/>
        </authorList>
    </citation>
    <scope>NUCLEOTIDE SEQUENCE [LARGE SCALE GENOMIC DNA]</scope>
    <source>
        <strain evidence="3">DSM 25820 / JCM 18151 / SWAN1</strain>
    </source>
</reference>
<dbReference type="Gene3D" id="3.50.50.60">
    <property type="entry name" value="FAD/NAD(P)-binding domain"/>
    <property type="match status" value="1"/>
</dbReference>
<proteinExistence type="predicted"/>
<sequence>MDNFNFINFIGDIIKKYDVVVVGSGISGLLTALALSKEGKSVLILEKSDYIGGVCHSYEVEGYRLDTGPHAITRLENGPFKELMDKYFDVVPQFVPFGKYYVRIGSEIKPFPWNVNAWLKFGLIPKTDRLLLMKSLFNTLYMINTGNNLSNTPLSELLPSNISITGKRFMNWLCYFTVGTSIENTSLSRFIDNKTNKRDSVGYVGKLYDLFISEGATDQGYPKGGLQSIIRSITASFPNKKVEIRVNEEVTNIECNERVERVVTKENVYECDSVIYSGFASDLPNLVDNLPVDYAENLLSIEKINSLTVWMGLTKKIFKNYGSQMWIDSDPFAWVVPTSNYDPALAPRGNQLVGFAFILPEKYNVSKMRKKAFNSIVEIQPDIEGHIDMIHYQDLIPEKASWSINSGFGDVKTPIKNLYCVGTDTEKRSAGVSRAAYSVLRCLNLMKHDGNL</sequence>
<evidence type="ECO:0000313" key="3">
    <source>
        <dbReference type="Proteomes" id="UP000009231"/>
    </source>
</evidence>
<evidence type="ECO:0000259" key="1">
    <source>
        <dbReference type="Pfam" id="PF01593"/>
    </source>
</evidence>
<dbReference type="PANTHER" id="PTHR43734:SF1">
    <property type="entry name" value="PHYTOENE DESATURASE"/>
    <property type="match status" value="1"/>
</dbReference>
<dbReference type="STRING" id="868131.MSWAN_0515"/>
<gene>
    <name evidence="2" type="ordered locus">MSWAN_0515</name>
</gene>
<dbReference type="GO" id="GO:0016491">
    <property type="term" value="F:oxidoreductase activity"/>
    <property type="evidence" value="ECO:0007669"/>
    <property type="project" value="InterPro"/>
</dbReference>